<keyword evidence="5" id="KW-0560">Oxidoreductase</keyword>
<organism evidence="5 6">
    <name type="scientific">Salinactinospora qingdaonensis</name>
    <dbReference type="NCBI Taxonomy" id="702744"/>
    <lineage>
        <taxon>Bacteria</taxon>
        <taxon>Bacillati</taxon>
        <taxon>Actinomycetota</taxon>
        <taxon>Actinomycetes</taxon>
        <taxon>Streptosporangiales</taxon>
        <taxon>Nocardiopsidaceae</taxon>
        <taxon>Salinactinospora</taxon>
    </lineage>
</organism>
<dbReference type="EMBL" id="BAABDD010000002">
    <property type="protein sequence ID" value="GAA3729375.1"/>
    <property type="molecule type" value="Genomic_DNA"/>
</dbReference>
<dbReference type="Proteomes" id="UP001500908">
    <property type="component" value="Unassembled WGS sequence"/>
</dbReference>
<dbReference type="InterPro" id="IPR019791">
    <property type="entry name" value="Haem_peroxidase_animal"/>
</dbReference>
<dbReference type="InterPro" id="IPR010255">
    <property type="entry name" value="Haem_peroxidase_sf"/>
</dbReference>
<keyword evidence="3" id="KW-0325">Glycoprotein</keyword>
<feature type="compositionally biased region" description="Polar residues" evidence="4">
    <location>
        <begin position="1"/>
        <end position="10"/>
    </location>
</feature>
<evidence type="ECO:0000313" key="6">
    <source>
        <dbReference type="Proteomes" id="UP001500908"/>
    </source>
</evidence>
<comment type="caution">
    <text evidence="5">The sequence shown here is derived from an EMBL/GenBank/DDBJ whole genome shotgun (WGS) entry which is preliminary data.</text>
</comment>
<dbReference type="PROSITE" id="PS50292">
    <property type="entry name" value="PEROXIDASE_3"/>
    <property type="match status" value="1"/>
</dbReference>
<protein>
    <submittedName>
        <fullName evidence="5">Heme peroxidase family protein</fullName>
    </submittedName>
</protein>
<gene>
    <name evidence="5" type="ORF">GCM10022402_07610</name>
</gene>
<dbReference type="Gene3D" id="1.10.640.10">
    <property type="entry name" value="Haem peroxidase domain superfamily, animal type"/>
    <property type="match status" value="1"/>
</dbReference>
<dbReference type="PANTHER" id="PTHR11475">
    <property type="entry name" value="OXIDASE/PEROXIDASE"/>
    <property type="match status" value="1"/>
</dbReference>
<proteinExistence type="predicted"/>
<dbReference type="CDD" id="cd09819">
    <property type="entry name" value="An_peroxidase_bacterial_1"/>
    <property type="match status" value="1"/>
</dbReference>
<sequence length="511" mass="56878">MSDTQTSTEPKVSVPAQAAKESPVDTSAQAAALQEPDVAIGEHGFAMRGLQRLPSSPIFSGRFGRMFRNLEPFLPDLQLIDRLAREVAEPNPEGGEHEDRSVPAGYTFLGQFIDHDLTFDPTSSFQRHNDPDALVNFRSPRFDLDCLYGRGPADQPYLYARDSGGERFRIASRDGTLDLPRDEQGLALIGDPRNDENLIISHVQLTMLALHNQTVDWLSLPGNQEHIHADEDVFTAAQRLVRWHYQWVVLHDFLPRIVDPDIVADVVVREPLVPGGEPADQVRLGFFHWREAPFMPVEFSVAAYRFGHSTVRSSYTLNSRVGSKPIFTEQPAQQFPHAHLGGFRPLPEGWQIDWARFFPTSEGSDQLQFNRKIDRFLAPPLLDLPPDQAKGISNLAKRNLLRGARLGLPSGQDVARTLGVRPLVADDLPDPAPLWYYILREAEPKSRLGPVGGRIVAEVFAGLLHDDPSSYLCNAPAWRPVFDAAQPGEFTMTDLVNFAGVGVAEQPAQRS</sequence>
<dbReference type="InterPro" id="IPR037120">
    <property type="entry name" value="Haem_peroxidase_sf_animal"/>
</dbReference>
<reference evidence="6" key="1">
    <citation type="journal article" date="2019" name="Int. J. Syst. Evol. Microbiol.">
        <title>The Global Catalogue of Microorganisms (GCM) 10K type strain sequencing project: providing services to taxonomists for standard genome sequencing and annotation.</title>
        <authorList>
            <consortium name="The Broad Institute Genomics Platform"/>
            <consortium name="The Broad Institute Genome Sequencing Center for Infectious Disease"/>
            <person name="Wu L."/>
            <person name="Ma J."/>
        </authorList>
    </citation>
    <scope>NUCLEOTIDE SEQUENCE [LARGE SCALE GENOMIC DNA]</scope>
    <source>
        <strain evidence="6">JCM 17137</strain>
    </source>
</reference>
<dbReference type="GO" id="GO:0004601">
    <property type="term" value="F:peroxidase activity"/>
    <property type="evidence" value="ECO:0007669"/>
    <property type="project" value="UniProtKB-KW"/>
</dbReference>
<keyword evidence="6" id="KW-1185">Reference proteome</keyword>
<evidence type="ECO:0000256" key="1">
    <source>
        <dbReference type="ARBA" id="ARBA00004613"/>
    </source>
</evidence>
<evidence type="ECO:0000256" key="2">
    <source>
        <dbReference type="ARBA" id="ARBA00022525"/>
    </source>
</evidence>
<dbReference type="Pfam" id="PF03098">
    <property type="entry name" value="An_peroxidase"/>
    <property type="match status" value="1"/>
</dbReference>
<comment type="subcellular location">
    <subcellularLocation>
        <location evidence="1">Secreted</location>
    </subcellularLocation>
</comment>
<name>A0ABP7F4G8_9ACTN</name>
<dbReference type="PANTHER" id="PTHR11475:SF4">
    <property type="entry name" value="CHORION PEROXIDASE"/>
    <property type="match status" value="1"/>
</dbReference>
<keyword evidence="5" id="KW-0575">Peroxidase</keyword>
<keyword evidence="2" id="KW-0964">Secreted</keyword>
<dbReference type="RefSeq" id="WP_344967261.1">
    <property type="nucleotide sequence ID" value="NZ_BAABDD010000002.1"/>
</dbReference>
<dbReference type="SUPFAM" id="SSF48113">
    <property type="entry name" value="Heme-dependent peroxidases"/>
    <property type="match status" value="1"/>
</dbReference>
<evidence type="ECO:0000313" key="5">
    <source>
        <dbReference type="EMBL" id="GAA3729375.1"/>
    </source>
</evidence>
<accession>A0ABP7F4G8</accession>
<evidence type="ECO:0000256" key="4">
    <source>
        <dbReference type="SAM" id="MobiDB-lite"/>
    </source>
</evidence>
<feature type="region of interest" description="Disordered" evidence="4">
    <location>
        <begin position="1"/>
        <end position="29"/>
    </location>
</feature>
<evidence type="ECO:0000256" key="3">
    <source>
        <dbReference type="ARBA" id="ARBA00023180"/>
    </source>
</evidence>